<evidence type="ECO:0000313" key="2">
    <source>
        <dbReference type="Proteomes" id="UP000027138"/>
    </source>
</evidence>
<dbReference type="AlphaFoldDB" id="A0A067KK86"/>
<accession>A0A067KK86</accession>
<name>A0A067KK86_JATCU</name>
<sequence length="331" mass="36823">MKHGKSSSGAYAAGKWFDRLPLRVQDRIREASFGRFIDTLPQDRVEELDVDVVARAYLFYLLSTTLFTNHGNDADLALLFGIVSTRSSLCRVYMALILTLMRGLSLEVEHGDSAGDMLILLGGISISVIAEQLDLGSDIEVPMGAVIAYPDFVQVAIRYQHRRLLLPVAQRGSTATDHLAAFVPDAYAIFVRTQLLVHIPPPSEFGPFADADDLDRSQGSGCDYRYWQVGAWPRCLFLLYFGSYRADNKGHARDPSMSPYRMSPSGCTHQGSPTTRYLELAWCLQLVEARGFNMANVLVMKLDVSQSSRDQGVWQRLLGGDGFKHVLSRLP</sequence>
<dbReference type="Proteomes" id="UP000027138">
    <property type="component" value="Unassembled WGS sequence"/>
</dbReference>
<reference evidence="1 2" key="1">
    <citation type="journal article" date="2014" name="PLoS ONE">
        <title>Global Analysis of Gene Expression Profiles in Physic Nut (Jatropha curcas L.) Seedlings Exposed to Salt Stress.</title>
        <authorList>
            <person name="Zhang L."/>
            <person name="Zhang C."/>
            <person name="Wu P."/>
            <person name="Chen Y."/>
            <person name="Li M."/>
            <person name="Jiang H."/>
            <person name="Wu G."/>
        </authorList>
    </citation>
    <scope>NUCLEOTIDE SEQUENCE [LARGE SCALE GENOMIC DNA]</scope>
    <source>
        <strain evidence="2">cv. GZQX0401</strain>
        <tissue evidence="1">Young leaves</tissue>
    </source>
</reference>
<proteinExistence type="predicted"/>
<keyword evidence="2" id="KW-1185">Reference proteome</keyword>
<gene>
    <name evidence="1" type="ORF">JCGZ_07874</name>
</gene>
<evidence type="ECO:0008006" key="3">
    <source>
        <dbReference type="Google" id="ProtNLM"/>
    </source>
</evidence>
<organism evidence="1 2">
    <name type="scientific">Jatropha curcas</name>
    <name type="common">Barbados nut</name>
    <dbReference type="NCBI Taxonomy" id="180498"/>
    <lineage>
        <taxon>Eukaryota</taxon>
        <taxon>Viridiplantae</taxon>
        <taxon>Streptophyta</taxon>
        <taxon>Embryophyta</taxon>
        <taxon>Tracheophyta</taxon>
        <taxon>Spermatophyta</taxon>
        <taxon>Magnoliopsida</taxon>
        <taxon>eudicotyledons</taxon>
        <taxon>Gunneridae</taxon>
        <taxon>Pentapetalae</taxon>
        <taxon>rosids</taxon>
        <taxon>fabids</taxon>
        <taxon>Malpighiales</taxon>
        <taxon>Euphorbiaceae</taxon>
        <taxon>Crotonoideae</taxon>
        <taxon>Jatropheae</taxon>
        <taxon>Jatropha</taxon>
    </lineage>
</organism>
<evidence type="ECO:0000313" key="1">
    <source>
        <dbReference type="EMBL" id="KDP36656.1"/>
    </source>
</evidence>
<protein>
    <recommendedName>
        <fullName evidence="3">Aminotransferase-like plant mobile domain-containing protein</fullName>
    </recommendedName>
</protein>
<dbReference type="EMBL" id="KK914423">
    <property type="protein sequence ID" value="KDP36656.1"/>
    <property type="molecule type" value="Genomic_DNA"/>
</dbReference>